<dbReference type="GO" id="GO:0005737">
    <property type="term" value="C:cytoplasm"/>
    <property type="evidence" value="ECO:0007669"/>
    <property type="project" value="UniProtKB-SubCell"/>
</dbReference>
<name>A0A517T697_9PLAN</name>
<dbReference type="HAMAP" id="MF_00528">
    <property type="entry name" value="Maf"/>
    <property type="match status" value="1"/>
</dbReference>
<evidence type="ECO:0000256" key="1">
    <source>
        <dbReference type="ARBA" id="ARBA00004496"/>
    </source>
</evidence>
<evidence type="ECO:0000313" key="10">
    <source>
        <dbReference type="EMBL" id="QDT63894.1"/>
    </source>
</evidence>
<evidence type="ECO:0000256" key="4">
    <source>
        <dbReference type="ARBA" id="ARBA00023080"/>
    </source>
</evidence>
<evidence type="ECO:0000256" key="3">
    <source>
        <dbReference type="ARBA" id="ARBA00022801"/>
    </source>
</evidence>
<evidence type="ECO:0000256" key="2">
    <source>
        <dbReference type="ARBA" id="ARBA00022490"/>
    </source>
</evidence>
<reference evidence="10 11" key="1">
    <citation type="submission" date="2019-02" db="EMBL/GenBank/DDBJ databases">
        <title>Deep-cultivation of Planctomycetes and their phenomic and genomic characterization uncovers novel biology.</title>
        <authorList>
            <person name="Wiegand S."/>
            <person name="Jogler M."/>
            <person name="Boedeker C."/>
            <person name="Pinto D."/>
            <person name="Vollmers J."/>
            <person name="Rivas-Marin E."/>
            <person name="Kohn T."/>
            <person name="Peeters S.H."/>
            <person name="Heuer A."/>
            <person name="Rast P."/>
            <person name="Oberbeckmann S."/>
            <person name="Bunk B."/>
            <person name="Jeske O."/>
            <person name="Meyerdierks A."/>
            <person name="Storesund J.E."/>
            <person name="Kallscheuer N."/>
            <person name="Luecker S."/>
            <person name="Lage O.M."/>
            <person name="Pohl T."/>
            <person name="Merkel B.J."/>
            <person name="Hornburger P."/>
            <person name="Mueller R.-W."/>
            <person name="Bruemmer F."/>
            <person name="Labrenz M."/>
            <person name="Spormann A.M."/>
            <person name="Op den Camp H."/>
            <person name="Overmann J."/>
            <person name="Amann R."/>
            <person name="Jetten M.S.M."/>
            <person name="Mascher T."/>
            <person name="Medema M.H."/>
            <person name="Devos D.P."/>
            <person name="Kaster A.-K."/>
            <person name="Ovreas L."/>
            <person name="Rohde M."/>
            <person name="Galperin M.Y."/>
            <person name="Jogler C."/>
        </authorList>
    </citation>
    <scope>NUCLEOTIDE SEQUENCE [LARGE SCALE GENOMIC DNA]</scope>
    <source>
        <strain evidence="10 11">V22</strain>
    </source>
</reference>
<dbReference type="RefSeq" id="WP_145260567.1">
    <property type="nucleotide sequence ID" value="NZ_CP036316.1"/>
</dbReference>
<dbReference type="SUPFAM" id="SSF52972">
    <property type="entry name" value="ITPase-like"/>
    <property type="match status" value="1"/>
</dbReference>
<organism evidence="10 11">
    <name type="scientific">Calycomorphotria hydatis</name>
    <dbReference type="NCBI Taxonomy" id="2528027"/>
    <lineage>
        <taxon>Bacteria</taxon>
        <taxon>Pseudomonadati</taxon>
        <taxon>Planctomycetota</taxon>
        <taxon>Planctomycetia</taxon>
        <taxon>Planctomycetales</taxon>
        <taxon>Planctomycetaceae</taxon>
        <taxon>Calycomorphotria</taxon>
    </lineage>
</organism>
<evidence type="ECO:0000256" key="6">
    <source>
        <dbReference type="ARBA" id="ARBA00053369"/>
    </source>
</evidence>
<evidence type="ECO:0000256" key="9">
    <source>
        <dbReference type="HAMAP-Rule" id="MF_00528"/>
    </source>
</evidence>
<dbReference type="InterPro" id="IPR003697">
    <property type="entry name" value="Maf-like"/>
</dbReference>
<feature type="site" description="Important for substrate specificity" evidence="9">
    <location>
        <position position="155"/>
    </location>
</feature>
<feature type="site" description="Important for substrate specificity" evidence="9">
    <location>
        <position position="12"/>
    </location>
</feature>
<keyword evidence="3 9" id="KW-0378">Hydrolase</keyword>
<dbReference type="EMBL" id="CP036316">
    <property type="protein sequence ID" value="QDT63894.1"/>
    <property type="molecule type" value="Genomic_DNA"/>
</dbReference>
<evidence type="ECO:0000256" key="5">
    <source>
        <dbReference type="ARBA" id="ARBA00050213"/>
    </source>
</evidence>
<dbReference type="PANTHER" id="PTHR43213">
    <property type="entry name" value="BIFUNCTIONAL DTTP/UTP PYROPHOSPHATASE/METHYLTRANSFERASE PROTEIN-RELATED"/>
    <property type="match status" value="1"/>
</dbReference>
<comment type="similarity">
    <text evidence="7 9">Belongs to the Maf family. YceF subfamily.</text>
</comment>
<keyword evidence="4 9" id="KW-0546">Nucleotide metabolism</keyword>
<dbReference type="PANTHER" id="PTHR43213:SF10">
    <property type="entry name" value="7-METHYL-GTP PYROPHOSPHATASE"/>
    <property type="match status" value="1"/>
</dbReference>
<evidence type="ECO:0000313" key="11">
    <source>
        <dbReference type="Proteomes" id="UP000319976"/>
    </source>
</evidence>
<dbReference type="Pfam" id="PF02545">
    <property type="entry name" value="Maf"/>
    <property type="match status" value="1"/>
</dbReference>
<comment type="subcellular location">
    <subcellularLocation>
        <location evidence="1 9">Cytoplasm</location>
    </subcellularLocation>
</comment>
<dbReference type="Proteomes" id="UP000319976">
    <property type="component" value="Chromosome"/>
</dbReference>
<sequence>MPELILASTSPYRRQLLKGLGIEFQCVAPDVDEAAYQAEEIAPQQLAETLAFAKADAVAKQYPEAIIIGGDQLVSLDGEILGKPGNRENAIAQLTRMQGRTHELITEVCLLNPSGKPHRIADITCLSMREMLAEEISRYVDYEQPFDCAGSYKIESAGISLFEKIETEDFTAITGLPLMKLSKELISLGINIPNH</sequence>
<dbReference type="GO" id="GO:0047429">
    <property type="term" value="F:nucleoside triphosphate diphosphatase activity"/>
    <property type="evidence" value="ECO:0007669"/>
    <property type="project" value="InterPro"/>
</dbReference>
<gene>
    <name evidence="10" type="primary">yceF</name>
    <name evidence="10" type="ORF">V22_11210</name>
</gene>
<comment type="caution">
    <text evidence="9">Lacks conserved residue(s) required for the propagation of feature annotation.</text>
</comment>
<dbReference type="NCBIfam" id="TIGR00172">
    <property type="entry name" value="maf"/>
    <property type="match status" value="1"/>
</dbReference>
<comment type="cofactor">
    <cofactor evidence="9">
        <name>a divalent metal cation</name>
        <dbReference type="ChEBI" id="CHEBI:60240"/>
    </cofactor>
</comment>
<dbReference type="Gene3D" id="3.90.950.10">
    <property type="match status" value="1"/>
</dbReference>
<dbReference type="InterPro" id="IPR029001">
    <property type="entry name" value="ITPase-like_fam"/>
</dbReference>
<evidence type="ECO:0000256" key="8">
    <source>
        <dbReference type="ARBA" id="ARBA00068163"/>
    </source>
</evidence>
<feature type="site" description="Important for substrate specificity" evidence="9">
    <location>
        <position position="72"/>
    </location>
</feature>
<accession>A0A517T697</accession>
<dbReference type="CDD" id="cd00555">
    <property type="entry name" value="Maf"/>
    <property type="match status" value="1"/>
</dbReference>
<feature type="active site" description="Proton acceptor" evidence="9">
    <location>
        <position position="71"/>
    </location>
</feature>
<comment type="function">
    <text evidence="6 9">Nucleoside triphosphate pyrophosphatase that hydrolyzes 7-methyl-GTP (m(7)GTP). May have a dual role in cell division arrest and in preventing the incorporation of modified nucleotides into cellular nucleic acids.</text>
</comment>
<keyword evidence="2 9" id="KW-0963">Cytoplasm</keyword>
<dbReference type="KEGG" id="chya:V22_11210"/>
<evidence type="ECO:0000256" key="7">
    <source>
        <dbReference type="ARBA" id="ARBA00060749"/>
    </source>
</evidence>
<protein>
    <recommendedName>
        <fullName evidence="8 9">7-methyl-GTP pyrophosphatase</fullName>
        <shortName evidence="9">m(7)GTP pyrophosphatase</shortName>
        <ecNumber evidence="9">3.6.1.-</ecNumber>
    </recommendedName>
</protein>
<dbReference type="EC" id="3.6.1.-" evidence="9"/>
<dbReference type="AlphaFoldDB" id="A0A517T697"/>
<comment type="catalytic activity">
    <reaction evidence="5 9">
        <text>N(7)-methyl-GTP + H2O = N(7)-methyl-GMP + diphosphate + H(+)</text>
        <dbReference type="Rhea" id="RHEA:58744"/>
        <dbReference type="ChEBI" id="CHEBI:15377"/>
        <dbReference type="ChEBI" id="CHEBI:15378"/>
        <dbReference type="ChEBI" id="CHEBI:33019"/>
        <dbReference type="ChEBI" id="CHEBI:58285"/>
        <dbReference type="ChEBI" id="CHEBI:87133"/>
    </reaction>
</comment>
<dbReference type="GO" id="GO:0009117">
    <property type="term" value="P:nucleotide metabolic process"/>
    <property type="evidence" value="ECO:0007669"/>
    <property type="project" value="UniProtKB-KW"/>
</dbReference>
<dbReference type="FunFam" id="3.90.950.10:FF:000005">
    <property type="entry name" value="7-methyl-GTP pyrophosphatase"/>
    <property type="match status" value="1"/>
</dbReference>
<dbReference type="PIRSF" id="PIRSF006305">
    <property type="entry name" value="Maf"/>
    <property type="match status" value="1"/>
</dbReference>
<keyword evidence="11" id="KW-1185">Reference proteome</keyword>
<dbReference type="OrthoDB" id="9807767at2"/>
<proteinExistence type="inferred from homology"/>